<dbReference type="InterPro" id="IPR052754">
    <property type="entry name" value="NTPase_KAP_P-loop"/>
</dbReference>
<gene>
    <name evidence="2" type="ORF">ACFPCV_20370</name>
</gene>
<protein>
    <submittedName>
        <fullName evidence="2">P-loop NTPase fold protein</fullName>
    </submittedName>
</protein>
<evidence type="ECO:0000313" key="2">
    <source>
        <dbReference type="EMBL" id="MFC4855874.1"/>
    </source>
</evidence>
<dbReference type="Pfam" id="PF07693">
    <property type="entry name" value="KAP_NTPase"/>
    <property type="match status" value="1"/>
</dbReference>
<sequence length="401" mass="44751">MAEAQLDEVVARVGELGRQLTELSPGRRLYSFLADRAHGDAYTSNLGLISIIRKDFEQLVDLMADWRRNPTAQDGTVRQPIDRIVLYIDDLDRCSSQQVVEVLQAVHLLLALDLFVVVVGVDPRWLLRSLSSHYDEILQHSDGSNRLATPEDYLEKILNIPMVLPGMTPGSLSKLLRSMIDEASPVVTDPAPVAEAPPGIALTTYLPEIPIEPGSELDAQDADPYPAPPRPLGDDEIAMLAALDPLIGTPREAKRLMNLYRMLRSTRDLSEASRFLGDDGHPGEYQAVIVLLGLLTAHSRLLGQILDTSEDQEASRLGGLMHRPPDTPWPQFVDDLRPRITGNTWTNPIRGHIVDGELRHWIRLHNGMTRISSLVTVADLELFQLWTPRIRRFSYILSPTS</sequence>
<evidence type="ECO:0000313" key="3">
    <source>
        <dbReference type="Proteomes" id="UP001595859"/>
    </source>
</evidence>
<organism evidence="2 3">
    <name type="scientific">Actinophytocola glycyrrhizae</name>
    <dbReference type="NCBI Taxonomy" id="2044873"/>
    <lineage>
        <taxon>Bacteria</taxon>
        <taxon>Bacillati</taxon>
        <taxon>Actinomycetota</taxon>
        <taxon>Actinomycetes</taxon>
        <taxon>Pseudonocardiales</taxon>
        <taxon>Pseudonocardiaceae</taxon>
    </lineage>
</organism>
<name>A0ABV9S4Y2_9PSEU</name>
<keyword evidence="3" id="KW-1185">Reference proteome</keyword>
<feature type="domain" description="KAP NTPase" evidence="1">
    <location>
        <begin position="82"/>
        <end position="264"/>
    </location>
</feature>
<proteinExistence type="predicted"/>
<dbReference type="InterPro" id="IPR011646">
    <property type="entry name" value="KAP_P-loop"/>
</dbReference>
<reference evidence="3" key="1">
    <citation type="journal article" date="2019" name="Int. J. Syst. Evol. Microbiol.">
        <title>The Global Catalogue of Microorganisms (GCM) 10K type strain sequencing project: providing services to taxonomists for standard genome sequencing and annotation.</title>
        <authorList>
            <consortium name="The Broad Institute Genomics Platform"/>
            <consortium name="The Broad Institute Genome Sequencing Center for Infectious Disease"/>
            <person name="Wu L."/>
            <person name="Ma J."/>
        </authorList>
    </citation>
    <scope>NUCLEOTIDE SEQUENCE [LARGE SCALE GENOMIC DNA]</scope>
    <source>
        <strain evidence="3">ZS-22-S1</strain>
    </source>
</reference>
<dbReference type="PANTHER" id="PTHR22674:SF6">
    <property type="entry name" value="NTPASE KAP FAMILY P-LOOP DOMAIN-CONTAINING PROTEIN 1"/>
    <property type="match status" value="1"/>
</dbReference>
<comment type="caution">
    <text evidence="2">The sequence shown here is derived from an EMBL/GenBank/DDBJ whole genome shotgun (WGS) entry which is preliminary data.</text>
</comment>
<dbReference type="RefSeq" id="WP_378057842.1">
    <property type="nucleotide sequence ID" value="NZ_JBHSIS010000009.1"/>
</dbReference>
<dbReference type="Proteomes" id="UP001595859">
    <property type="component" value="Unassembled WGS sequence"/>
</dbReference>
<evidence type="ECO:0000259" key="1">
    <source>
        <dbReference type="Pfam" id="PF07693"/>
    </source>
</evidence>
<dbReference type="PANTHER" id="PTHR22674">
    <property type="entry name" value="NTPASE, KAP FAMILY P-LOOP DOMAIN-CONTAINING 1"/>
    <property type="match status" value="1"/>
</dbReference>
<accession>A0ABV9S4Y2</accession>
<dbReference type="EMBL" id="JBHSIS010000009">
    <property type="protein sequence ID" value="MFC4855874.1"/>
    <property type="molecule type" value="Genomic_DNA"/>
</dbReference>